<dbReference type="AlphaFoldDB" id="A0AAU8NAK5"/>
<gene>
    <name evidence="1" type="ORF">ABXS70_28155</name>
</gene>
<name>A0AAU8NAK5_9BACL</name>
<proteinExistence type="predicted"/>
<organism evidence="1">
    <name type="scientific">Paenibacillus sp. AN1007</name>
    <dbReference type="NCBI Taxonomy" id="3151385"/>
    <lineage>
        <taxon>Bacteria</taxon>
        <taxon>Bacillati</taxon>
        <taxon>Bacillota</taxon>
        <taxon>Bacilli</taxon>
        <taxon>Bacillales</taxon>
        <taxon>Paenibacillaceae</taxon>
        <taxon>Paenibacillus</taxon>
    </lineage>
</organism>
<evidence type="ECO:0008006" key="2">
    <source>
        <dbReference type="Google" id="ProtNLM"/>
    </source>
</evidence>
<accession>A0AAU8NAK5</accession>
<dbReference type="EMBL" id="CP159992">
    <property type="protein sequence ID" value="XCP94920.1"/>
    <property type="molecule type" value="Genomic_DNA"/>
</dbReference>
<sequence length="163" mass="19269">MDTCTCPYCGSVLKSISYAYYCDFCEMDIPEEDTQENGQRKHIPFLLNNVAISNADENTIQLMQRPTNELIVLLRLVRQKATDFYNYLRVFNKAEGEFKEHAELTGKDYEYWTRKAWVLENILRDRTGVYPDKITNDYLHKLVAKAEKINRKAMRIRTKEQQI</sequence>
<dbReference type="RefSeq" id="WP_342553235.1">
    <property type="nucleotide sequence ID" value="NZ_CP159992.1"/>
</dbReference>
<protein>
    <recommendedName>
        <fullName evidence="2">Viral late gene transcription factor 3 zinc ribbon domain-containing protein</fullName>
    </recommendedName>
</protein>
<reference evidence="1" key="1">
    <citation type="submission" date="2024-05" db="EMBL/GenBank/DDBJ databases">
        <title>Draft genome assemblies of 36 bacteria isolated from hibernating arctic ground squirrels.</title>
        <authorList>
            <person name="McKee H."/>
            <person name="Mullen L."/>
            <person name="Drown D.M."/>
            <person name="Duddleston K.N."/>
        </authorList>
    </citation>
    <scope>NUCLEOTIDE SEQUENCE</scope>
    <source>
        <strain evidence="1">AN1007</strain>
    </source>
</reference>
<evidence type="ECO:0000313" key="1">
    <source>
        <dbReference type="EMBL" id="XCP94920.1"/>
    </source>
</evidence>